<dbReference type="GeneID" id="39982338"/>
<gene>
    <name evidence="2" type="ORF">TM35_000043640</name>
</gene>
<dbReference type="AlphaFoldDB" id="A0A1X0P6U1"/>
<proteinExistence type="predicted"/>
<dbReference type="Proteomes" id="UP000192257">
    <property type="component" value="Unassembled WGS sequence"/>
</dbReference>
<feature type="compositionally biased region" description="Polar residues" evidence="1">
    <location>
        <begin position="342"/>
        <end position="351"/>
    </location>
</feature>
<dbReference type="OrthoDB" id="262628at2759"/>
<feature type="compositionally biased region" description="Polar residues" evidence="1">
    <location>
        <begin position="293"/>
        <end position="302"/>
    </location>
</feature>
<dbReference type="RefSeq" id="XP_028886216.1">
    <property type="nucleotide sequence ID" value="XM_029022558.1"/>
</dbReference>
<keyword evidence="3" id="KW-1185">Reference proteome</keyword>
<evidence type="ECO:0000313" key="2">
    <source>
        <dbReference type="EMBL" id="ORC92150.1"/>
    </source>
</evidence>
<protein>
    <submittedName>
        <fullName evidence="2">Uncharacterized protein</fullName>
    </submittedName>
</protein>
<name>A0A1X0P6U1_9TRYP</name>
<sequence length="415" mass="47158">MPDGGQQVYWHDIPRCPPPWRATAAPTRREVVLQRRCERATPPPCGRHWGIVLEPYLTPLHGLNMVMRELQVAAVTREEAAAAVATVSEELNAMTQQLPSQSPSQRGRQFKEEGMTQQSSATAMDVREAPLLEVVKVLCATRGLEVIAFSKAELRLKKRIGLADVLPRKRVVMAFDRSKPLFVFLTAVMVKKKKWGTTTQAKFLNLVAPTSNPVPWRRLLRGAIPNFPLNECVLVAVQRCHDDYTTEGFPLSNGLHEREEFLLGGDDSDGDNNNYEEEEEEEDMDEDKGENSIDISNTNQKYIKNKGEEIHKGRKRGREEETEENSYNDSHGGDSDSEFYSDETNSVNSDNMSRDGIPLGPNPIFTERDQLHDDPLFETPVAVFRKVSRAAHAKHDWIQRLIKYKERKQLYAINY</sequence>
<dbReference type="EMBL" id="NBCO01000004">
    <property type="protein sequence ID" value="ORC92150.1"/>
    <property type="molecule type" value="Genomic_DNA"/>
</dbReference>
<evidence type="ECO:0000256" key="1">
    <source>
        <dbReference type="SAM" id="MobiDB-lite"/>
    </source>
</evidence>
<reference evidence="2 3" key="1">
    <citation type="submission" date="2017-03" db="EMBL/GenBank/DDBJ databases">
        <title>An alternative strategy for trypanosome survival in the mammalian bloodstream revealed through genome and transcriptome analysis of the ubiquitous bovine parasite Trypanosoma (Megatrypanum) theileri.</title>
        <authorList>
            <person name="Kelly S."/>
            <person name="Ivens A."/>
            <person name="Mott A."/>
            <person name="O'Neill E."/>
            <person name="Emms D."/>
            <person name="Macleod O."/>
            <person name="Voorheis P."/>
            <person name="Matthews J."/>
            <person name="Matthews K."/>
            <person name="Carrington M."/>
        </authorList>
    </citation>
    <scope>NUCLEOTIDE SEQUENCE [LARGE SCALE GENOMIC DNA]</scope>
    <source>
        <strain evidence="2">Edinburgh</strain>
    </source>
</reference>
<feature type="compositionally biased region" description="Acidic residues" evidence="1">
    <location>
        <begin position="266"/>
        <end position="288"/>
    </location>
</feature>
<comment type="caution">
    <text evidence="2">The sequence shown here is derived from an EMBL/GenBank/DDBJ whole genome shotgun (WGS) entry which is preliminary data.</text>
</comment>
<feature type="region of interest" description="Disordered" evidence="1">
    <location>
        <begin position="261"/>
        <end position="361"/>
    </location>
</feature>
<dbReference type="VEuPathDB" id="TriTrypDB:TM35_000043640"/>
<evidence type="ECO:0000313" key="3">
    <source>
        <dbReference type="Proteomes" id="UP000192257"/>
    </source>
</evidence>
<organism evidence="2 3">
    <name type="scientific">Trypanosoma theileri</name>
    <dbReference type="NCBI Taxonomy" id="67003"/>
    <lineage>
        <taxon>Eukaryota</taxon>
        <taxon>Discoba</taxon>
        <taxon>Euglenozoa</taxon>
        <taxon>Kinetoplastea</taxon>
        <taxon>Metakinetoplastina</taxon>
        <taxon>Trypanosomatida</taxon>
        <taxon>Trypanosomatidae</taxon>
        <taxon>Trypanosoma</taxon>
    </lineage>
</organism>
<accession>A0A1X0P6U1</accession>
<feature type="compositionally biased region" description="Polar residues" evidence="1">
    <location>
        <begin position="93"/>
        <end position="107"/>
    </location>
</feature>
<feature type="region of interest" description="Disordered" evidence="1">
    <location>
        <begin position="93"/>
        <end position="122"/>
    </location>
</feature>